<accession>A0A396ZG46</accession>
<dbReference type="Proteomes" id="UP000265798">
    <property type="component" value="Unassembled WGS sequence"/>
</dbReference>
<dbReference type="EMBL" id="QHCT01000001">
    <property type="protein sequence ID" value="RHX92468.1"/>
    <property type="molecule type" value="Genomic_DNA"/>
</dbReference>
<proteinExistence type="predicted"/>
<gene>
    <name evidence="1" type="ORF">DLM75_04575</name>
</gene>
<dbReference type="AlphaFoldDB" id="A0A396ZG46"/>
<protein>
    <submittedName>
        <fullName evidence="1">Uncharacterized protein</fullName>
    </submittedName>
</protein>
<evidence type="ECO:0000313" key="2">
    <source>
        <dbReference type="Proteomes" id="UP000265798"/>
    </source>
</evidence>
<evidence type="ECO:0000313" key="1">
    <source>
        <dbReference type="EMBL" id="RHX92468.1"/>
    </source>
</evidence>
<name>A0A396ZG46_9LEPT</name>
<reference evidence="2" key="1">
    <citation type="submission" date="2018-05" db="EMBL/GenBank/DDBJ databases">
        <title>Leptospira yasudae sp. nov. and Leptospira stimsonii sp. nov., two pathogenic species of the genus Leptospira isolated from environmental sources.</title>
        <authorList>
            <person name="Casanovas-Massana A."/>
            <person name="Hamond C."/>
            <person name="Santos L.A."/>
            <person name="Hacker K.P."/>
            <person name="Balassiano I."/>
            <person name="Medeiros M.A."/>
            <person name="Reis M.G."/>
            <person name="Ko A.I."/>
            <person name="Wunder E.A."/>
        </authorList>
    </citation>
    <scope>NUCLEOTIDE SEQUENCE [LARGE SCALE GENOMIC DNA]</scope>
    <source>
        <strain evidence="2">Yale</strain>
    </source>
</reference>
<organism evidence="1 2">
    <name type="scientific">Leptospira stimsonii</name>
    <dbReference type="NCBI Taxonomy" id="2202203"/>
    <lineage>
        <taxon>Bacteria</taxon>
        <taxon>Pseudomonadati</taxon>
        <taxon>Spirochaetota</taxon>
        <taxon>Spirochaetia</taxon>
        <taxon>Leptospirales</taxon>
        <taxon>Leptospiraceae</taxon>
        <taxon>Leptospira</taxon>
    </lineage>
</organism>
<sequence length="61" mass="7249">MLGKPGRFFEKKKVYDSLSEYFSQFADFVLPEKNEPKERRQTETIGLFTLKWKYPGSTILK</sequence>
<comment type="caution">
    <text evidence="1">The sequence shown here is derived from an EMBL/GenBank/DDBJ whole genome shotgun (WGS) entry which is preliminary data.</text>
</comment>